<proteinExistence type="predicted"/>
<dbReference type="AlphaFoldDB" id="A0AAV4PGC9"/>
<dbReference type="Proteomes" id="UP001054945">
    <property type="component" value="Unassembled WGS sequence"/>
</dbReference>
<evidence type="ECO:0000313" key="2">
    <source>
        <dbReference type="Proteomes" id="UP001054945"/>
    </source>
</evidence>
<accession>A0AAV4PGC9</accession>
<protein>
    <submittedName>
        <fullName evidence="1">Uncharacterized protein</fullName>
    </submittedName>
</protein>
<comment type="caution">
    <text evidence="1">The sequence shown here is derived from an EMBL/GenBank/DDBJ whole genome shotgun (WGS) entry which is preliminary data.</text>
</comment>
<sequence>MDHSCSRKMDHLFKEDRPFLFKENAPLLFKENGPLLFKILKKVIKHVSRMKAKMAIENNRLKSIVTLSVKILNKKSSYIIEVPGSLFYKQEP</sequence>
<keyword evidence="2" id="KW-1185">Reference proteome</keyword>
<organism evidence="1 2">
    <name type="scientific">Caerostris extrusa</name>
    <name type="common">Bark spider</name>
    <name type="synonym">Caerostris bankana</name>
    <dbReference type="NCBI Taxonomy" id="172846"/>
    <lineage>
        <taxon>Eukaryota</taxon>
        <taxon>Metazoa</taxon>
        <taxon>Ecdysozoa</taxon>
        <taxon>Arthropoda</taxon>
        <taxon>Chelicerata</taxon>
        <taxon>Arachnida</taxon>
        <taxon>Araneae</taxon>
        <taxon>Araneomorphae</taxon>
        <taxon>Entelegynae</taxon>
        <taxon>Araneoidea</taxon>
        <taxon>Araneidae</taxon>
        <taxon>Caerostris</taxon>
    </lineage>
</organism>
<dbReference type="EMBL" id="BPLR01004649">
    <property type="protein sequence ID" value="GIX96422.1"/>
    <property type="molecule type" value="Genomic_DNA"/>
</dbReference>
<reference evidence="1 2" key="1">
    <citation type="submission" date="2021-06" db="EMBL/GenBank/DDBJ databases">
        <title>Caerostris extrusa draft genome.</title>
        <authorList>
            <person name="Kono N."/>
            <person name="Arakawa K."/>
        </authorList>
    </citation>
    <scope>NUCLEOTIDE SEQUENCE [LARGE SCALE GENOMIC DNA]</scope>
</reference>
<name>A0AAV4PGC9_CAEEX</name>
<gene>
    <name evidence="1" type="ORF">CEXT_317361</name>
</gene>
<evidence type="ECO:0000313" key="1">
    <source>
        <dbReference type="EMBL" id="GIX96422.1"/>
    </source>
</evidence>